<reference evidence="2" key="1">
    <citation type="submission" date="2016-03" db="EMBL/GenBank/DDBJ databases">
        <title>Mechanisms controlling the formation of the plant cell surface in tip-growing cells are functionally conserved among land plants.</title>
        <authorList>
            <person name="Honkanen S."/>
            <person name="Jones V.A."/>
            <person name="Morieri G."/>
            <person name="Champion C."/>
            <person name="Hetherington A.J."/>
            <person name="Kelly S."/>
            <person name="Saint-Marcoux D."/>
            <person name="Proust H."/>
            <person name="Prescott H."/>
            <person name="Dolan L."/>
        </authorList>
    </citation>
    <scope>NUCLEOTIDE SEQUENCE [LARGE SCALE GENOMIC DNA]</scope>
    <source>
        <tissue evidence="2">Whole gametophyte</tissue>
    </source>
</reference>
<sequence>MKPRRLILEADSSTKSRVAVSRWRPTQEAGGEVNTVREKEALMEKEPWTSEVRSTPVASSWAQRKDKGKAVLTEEVSEKAIENAGGEAYGPQKVASPRTSTGTVILETGEDHSAEEAQSQAFSAADVLCVQACRTAYNAESLRVDELTPTAEKKEQEYEAGLAVKAKKLIECEAVRISDLELIEKLKTLCSELRSQWTQAE</sequence>
<feature type="region of interest" description="Disordered" evidence="1">
    <location>
        <begin position="44"/>
        <end position="69"/>
    </location>
</feature>
<dbReference type="EMBL" id="LVLJ01003637">
    <property type="protein sequence ID" value="OAE20308.1"/>
    <property type="molecule type" value="Genomic_DNA"/>
</dbReference>
<organism evidence="2 3">
    <name type="scientific">Marchantia polymorpha subsp. ruderalis</name>
    <dbReference type="NCBI Taxonomy" id="1480154"/>
    <lineage>
        <taxon>Eukaryota</taxon>
        <taxon>Viridiplantae</taxon>
        <taxon>Streptophyta</taxon>
        <taxon>Embryophyta</taxon>
        <taxon>Marchantiophyta</taxon>
        <taxon>Marchantiopsida</taxon>
        <taxon>Marchantiidae</taxon>
        <taxon>Marchantiales</taxon>
        <taxon>Marchantiaceae</taxon>
        <taxon>Marchantia</taxon>
    </lineage>
</organism>
<name>A0A176VH77_MARPO</name>
<evidence type="ECO:0000256" key="1">
    <source>
        <dbReference type="SAM" id="MobiDB-lite"/>
    </source>
</evidence>
<comment type="caution">
    <text evidence="2">The sequence shown here is derived from an EMBL/GenBank/DDBJ whole genome shotgun (WGS) entry which is preliminary data.</text>
</comment>
<accession>A0A176VH77</accession>
<dbReference type="AlphaFoldDB" id="A0A176VH77"/>
<evidence type="ECO:0000313" key="2">
    <source>
        <dbReference type="EMBL" id="OAE20308.1"/>
    </source>
</evidence>
<keyword evidence="3" id="KW-1185">Reference proteome</keyword>
<evidence type="ECO:0000313" key="3">
    <source>
        <dbReference type="Proteomes" id="UP000077202"/>
    </source>
</evidence>
<protein>
    <submittedName>
        <fullName evidence="2">Uncharacterized protein</fullName>
    </submittedName>
</protein>
<proteinExistence type="predicted"/>
<dbReference type="Proteomes" id="UP000077202">
    <property type="component" value="Unassembled WGS sequence"/>
</dbReference>
<gene>
    <name evidence="2" type="ORF">AXG93_1084s1000</name>
</gene>
<feature type="compositionally biased region" description="Polar residues" evidence="1">
    <location>
        <begin position="51"/>
        <end position="62"/>
    </location>
</feature>